<dbReference type="Proteomes" id="UP000823749">
    <property type="component" value="Chromosome 2"/>
</dbReference>
<gene>
    <name evidence="1" type="ORF">RHGRI_004682</name>
</gene>
<protein>
    <recommendedName>
        <fullName evidence="3">Protein NUCLEAR FUSION DEFECTIVE 6, chloroplastic/mitochondrial-like</fullName>
    </recommendedName>
</protein>
<name>A0AAV6L9J4_9ERIC</name>
<dbReference type="PANTHER" id="PTHR33156:SF59">
    <property type="entry name" value="PROTEIN NUCLEAR FUSION DEFECTIVE 6, CHLOROPLASTIC_MITOCHONDRIAL-LIKE"/>
    <property type="match status" value="1"/>
</dbReference>
<evidence type="ECO:0000313" key="1">
    <source>
        <dbReference type="EMBL" id="KAG5561715.1"/>
    </source>
</evidence>
<accession>A0AAV6L9J4</accession>
<keyword evidence="2" id="KW-1185">Reference proteome</keyword>
<dbReference type="PANTHER" id="PTHR33156">
    <property type="entry name" value="OS02G0230000 PROTEIN"/>
    <property type="match status" value="1"/>
</dbReference>
<dbReference type="InterPro" id="IPR043459">
    <property type="entry name" value="NFD6/NOXY2-like"/>
</dbReference>
<sequence>MYAAASRSVLRSAAAARSAGARLAAGTKPKAAAQSPFCFPTRKPLSSRIFRSPVEMSCVSVDSMLPFHTATASALLTSMLSVAPRCYGWTFEGNCFFSIEGNCSSALFFFFKSLISIKMCLEIFSLDKRREFGVS</sequence>
<dbReference type="AlphaFoldDB" id="A0AAV6L9J4"/>
<organism evidence="1 2">
    <name type="scientific">Rhododendron griersonianum</name>
    <dbReference type="NCBI Taxonomy" id="479676"/>
    <lineage>
        <taxon>Eukaryota</taxon>
        <taxon>Viridiplantae</taxon>
        <taxon>Streptophyta</taxon>
        <taxon>Embryophyta</taxon>
        <taxon>Tracheophyta</taxon>
        <taxon>Spermatophyta</taxon>
        <taxon>Magnoliopsida</taxon>
        <taxon>eudicotyledons</taxon>
        <taxon>Gunneridae</taxon>
        <taxon>Pentapetalae</taxon>
        <taxon>asterids</taxon>
        <taxon>Ericales</taxon>
        <taxon>Ericaceae</taxon>
        <taxon>Ericoideae</taxon>
        <taxon>Rhodoreae</taxon>
        <taxon>Rhododendron</taxon>
    </lineage>
</organism>
<comment type="caution">
    <text evidence="1">The sequence shown here is derived from an EMBL/GenBank/DDBJ whole genome shotgun (WGS) entry which is preliminary data.</text>
</comment>
<reference evidence="1" key="1">
    <citation type="submission" date="2020-08" db="EMBL/GenBank/DDBJ databases">
        <title>Plant Genome Project.</title>
        <authorList>
            <person name="Zhang R.-G."/>
        </authorList>
    </citation>
    <scope>NUCLEOTIDE SEQUENCE</scope>
    <source>
        <strain evidence="1">WSP0</strain>
        <tissue evidence="1">Leaf</tissue>
    </source>
</reference>
<dbReference type="GO" id="GO:0005739">
    <property type="term" value="C:mitochondrion"/>
    <property type="evidence" value="ECO:0007669"/>
    <property type="project" value="TreeGrafter"/>
</dbReference>
<evidence type="ECO:0000313" key="2">
    <source>
        <dbReference type="Proteomes" id="UP000823749"/>
    </source>
</evidence>
<proteinExistence type="predicted"/>
<dbReference type="EMBL" id="JACTNZ010000002">
    <property type="protein sequence ID" value="KAG5561715.1"/>
    <property type="molecule type" value="Genomic_DNA"/>
</dbReference>
<evidence type="ECO:0008006" key="3">
    <source>
        <dbReference type="Google" id="ProtNLM"/>
    </source>
</evidence>